<reference evidence="2 3" key="1">
    <citation type="submission" date="2017-09" db="EMBL/GenBank/DDBJ databases">
        <title>Complete genome sequence of Verrucomicrobial strain HZ-65, isolated from freshwater.</title>
        <authorList>
            <person name="Choi A."/>
        </authorList>
    </citation>
    <scope>NUCLEOTIDE SEQUENCE [LARGE SCALE GENOMIC DNA]</scope>
    <source>
        <strain evidence="2 3">HZ-65</strain>
    </source>
</reference>
<dbReference type="Proteomes" id="UP000217265">
    <property type="component" value="Chromosome"/>
</dbReference>
<dbReference type="AlphaFoldDB" id="A0A290Q4W2"/>
<dbReference type="OrthoDB" id="30295at2"/>
<dbReference type="Pfam" id="PF10006">
    <property type="entry name" value="DUF2249"/>
    <property type="match status" value="1"/>
</dbReference>
<organism evidence="2 3">
    <name type="scientific">Nibricoccus aquaticus</name>
    <dbReference type="NCBI Taxonomy" id="2576891"/>
    <lineage>
        <taxon>Bacteria</taxon>
        <taxon>Pseudomonadati</taxon>
        <taxon>Verrucomicrobiota</taxon>
        <taxon>Opitutia</taxon>
        <taxon>Opitutales</taxon>
        <taxon>Opitutaceae</taxon>
        <taxon>Nibricoccus</taxon>
    </lineage>
</organism>
<dbReference type="RefSeq" id="WP_096055166.1">
    <property type="nucleotide sequence ID" value="NZ_CP023344.1"/>
</dbReference>
<feature type="domain" description="DUF2249" evidence="1">
    <location>
        <begin position="10"/>
        <end position="76"/>
    </location>
</feature>
<evidence type="ECO:0000313" key="3">
    <source>
        <dbReference type="Proteomes" id="UP000217265"/>
    </source>
</evidence>
<accession>A0A290Q4W2</accession>
<name>A0A290Q4W2_9BACT</name>
<keyword evidence="3" id="KW-1185">Reference proteome</keyword>
<protein>
    <recommendedName>
        <fullName evidence="1">DUF2249 domain-containing protein</fullName>
    </recommendedName>
</protein>
<proteinExistence type="predicted"/>
<gene>
    <name evidence="2" type="ORF">CMV30_05955</name>
</gene>
<evidence type="ECO:0000313" key="2">
    <source>
        <dbReference type="EMBL" id="ATC63534.1"/>
    </source>
</evidence>
<dbReference type="InterPro" id="IPR018720">
    <property type="entry name" value="DUF2249"/>
</dbReference>
<sequence>MSGAPKDRVMDVRPLIAEGIEPRPQLFAAVKGLAAGQALVVIAPFLPSPLIERLKADGFSAEVTRRGDGAWEVRFAPGEMGR</sequence>
<dbReference type="EMBL" id="CP023344">
    <property type="protein sequence ID" value="ATC63534.1"/>
    <property type="molecule type" value="Genomic_DNA"/>
</dbReference>
<dbReference type="KEGG" id="vbh:CMV30_05955"/>
<evidence type="ECO:0000259" key="1">
    <source>
        <dbReference type="Pfam" id="PF10006"/>
    </source>
</evidence>